<dbReference type="PANTHER" id="PTHR44757">
    <property type="entry name" value="DIGUANYLATE CYCLASE DGCP"/>
    <property type="match status" value="1"/>
</dbReference>
<dbReference type="InterPro" id="IPR007895">
    <property type="entry name" value="MASE1"/>
</dbReference>
<comment type="caution">
    <text evidence="10">The sequence shown here is derived from an EMBL/GenBank/DDBJ whole genome shotgun (WGS) entry which is preliminary data.</text>
</comment>
<keyword evidence="11" id="KW-1185">Reference proteome</keyword>
<evidence type="ECO:0000313" key="11">
    <source>
        <dbReference type="Proteomes" id="UP001180840"/>
    </source>
</evidence>
<dbReference type="InterPro" id="IPR035919">
    <property type="entry name" value="EAL_sf"/>
</dbReference>
<dbReference type="CDD" id="cd00130">
    <property type="entry name" value="PAS"/>
    <property type="match status" value="1"/>
</dbReference>
<keyword evidence="4 6" id="KW-1133">Transmembrane helix</keyword>
<evidence type="ECO:0000256" key="3">
    <source>
        <dbReference type="ARBA" id="ARBA00022692"/>
    </source>
</evidence>
<dbReference type="Gene3D" id="3.30.70.270">
    <property type="match status" value="1"/>
</dbReference>
<dbReference type="Proteomes" id="UP001180840">
    <property type="component" value="Unassembled WGS sequence"/>
</dbReference>
<dbReference type="InterPro" id="IPR043128">
    <property type="entry name" value="Rev_trsase/Diguanyl_cyclase"/>
</dbReference>
<dbReference type="SUPFAM" id="SSF55073">
    <property type="entry name" value="Nucleotide cyclase"/>
    <property type="match status" value="1"/>
</dbReference>
<evidence type="ECO:0000313" key="10">
    <source>
        <dbReference type="EMBL" id="MDR7328950.1"/>
    </source>
</evidence>
<evidence type="ECO:0000259" key="9">
    <source>
        <dbReference type="PROSITE" id="PS50887"/>
    </source>
</evidence>
<dbReference type="RefSeq" id="WP_290197936.1">
    <property type="nucleotide sequence ID" value="NZ_CP047654.1"/>
</dbReference>
<dbReference type="Gene3D" id="3.20.20.450">
    <property type="entry name" value="EAL domain"/>
    <property type="match status" value="1"/>
</dbReference>
<reference evidence="10" key="1">
    <citation type="submission" date="2023-07" db="EMBL/GenBank/DDBJ databases">
        <title>Sequencing the genomes of 1000 actinobacteria strains.</title>
        <authorList>
            <person name="Klenk H.-P."/>
        </authorList>
    </citation>
    <scope>NUCLEOTIDE SEQUENCE</scope>
    <source>
        <strain evidence="10">DSM 107476</strain>
    </source>
</reference>
<feature type="domain" description="PAS" evidence="7">
    <location>
        <begin position="456"/>
        <end position="501"/>
    </location>
</feature>
<dbReference type="InterPro" id="IPR013656">
    <property type="entry name" value="PAS_4"/>
</dbReference>
<dbReference type="InterPro" id="IPR000014">
    <property type="entry name" value="PAS"/>
</dbReference>
<feature type="transmembrane region" description="Helical" evidence="6">
    <location>
        <begin position="151"/>
        <end position="173"/>
    </location>
</feature>
<dbReference type="PROSITE" id="PS50887">
    <property type="entry name" value="GGDEF"/>
    <property type="match status" value="1"/>
</dbReference>
<proteinExistence type="predicted"/>
<evidence type="ECO:0000256" key="5">
    <source>
        <dbReference type="ARBA" id="ARBA00023136"/>
    </source>
</evidence>
<feature type="transmembrane region" description="Helical" evidence="6">
    <location>
        <begin position="260"/>
        <end position="283"/>
    </location>
</feature>
<evidence type="ECO:0000256" key="6">
    <source>
        <dbReference type="SAM" id="Phobius"/>
    </source>
</evidence>
<dbReference type="InterPro" id="IPR001633">
    <property type="entry name" value="EAL_dom"/>
</dbReference>
<dbReference type="NCBIfam" id="TIGR00229">
    <property type="entry name" value="sensory_box"/>
    <property type="match status" value="1"/>
</dbReference>
<feature type="transmembrane region" description="Helical" evidence="6">
    <location>
        <begin position="27"/>
        <end position="45"/>
    </location>
</feature>
<dbReference type="EMBL" id="JAVDXZ010000001">
    <property type="protein sequence ID" value="MDR7328950.1"/>
    <property type="molecule type" value="Genomic_DNA"/>
</dbReference>
<evidence type="ECO:0000256" key="4">
    <source>
        <dbReference type="ARBA" id="ARBA00022989"/>
    </source>
</evidence>
<organism evidence="10 11">
    <name type="scientific">Corynebacterium guangdongense</name>
    <dbReference type="NCBI Taxonomy" id="1783348"/>
    <lineage>
        <taxon>Bacteria</taxon>
        <taxon>Bacillati</taxon>
        <taxon>Actinomycetota</taxon>
        <taxon>Actinomycetes</taxon>
        <taxon>Mycobacteriales</taxon>
        <taxon>Corynebacteriaceae</taxon>
        <taxon>Corynebacterium</taxon>
    </lineage>
</organism>
<keyword evidence="2" id="KW-1003">Cell membrane</keyword>
<dbReference type="Pfam" id="PF00990">
    <property type="entry name" value="GGDEF"/>
    <property type="match status" value="1"/>
</dbReference>
<keyword evidence="3 6" id="KW-0812">Transmembrane</keyword>
<dbReference type="PROSITE" id="PS50883">
    <property type="entry name" value="EAL"/>
    <property type="match status" value="1"/>
</dbReference>
<dbReference type="CDD" id="cd01949">
    <property type="entry name" value="GGDEF"/>
    <property type="match status" value="1"/>
</dbReference>
<dbReference type="InterPro" id="IPR029787">
    <property type="entry name" value="Nucleotide_cyclase"/>
</dbReference>
<comment type="subcellular location">
    <subcellularLocation>
        <location evidence="1">Cell membrane</location>
        <topology evidence="1">Multi-pass membrane protein</topology>
    </subcellularLocation>
</comment>
<name>A0ABU1ZVL7_9CORY</name>
<dbReference type="SUPFAM" id="SSF141868">
    <property type="entry name" value="EAL domain-like"/>
    <property type="match status" value="1"/>
</dbReference>
<feature type="transmembrane region" description="Helical" evidence="6">
    <location>
        <begin position="223"/>
        <end position="240"/>
    </location>
</feature>
<dbReference type="InterPro" id="IPR052155">
    <property type="entry name" value="Biofilm_reg_signaling"/>
</dbReference>
<dbReference type="Pfam" id="PF05231">
    <property type="entry name" value="MASE1"/>
    <property type="match status" value="1"/>
</dbReference>
<dbReference type="Gene3D" id="3.30.450.20">
    <property type="entry name" value="PAS domain"/>
    <property type="match status" value="2"/>
</dbReference>
<evidence type="ECO:0000259" key="7">
    <source>
        <dbReference type="PROSITE" id="PS50112"/>
    </source>
</evidence>
<evidence type="ECO:0000256" key="1">
    <source>
        <dbReference type="ARBA" id="ARBA00004651"/>
    </source>
</evidence>
<keyword evidence="5 6" id="KW-0472">Membrane</keyword>
<dbReference type="Pfam" id="PF08448">
    <property type="entry name" value="PAS_4"/>
    <property type="match status" value="1"/>
</dbReference>
<evidence type="ECO:0000256" key="2">
    <source>
        <dbReference type="ARBA" id="ARBA00022475"/>
    </source>
</evidence>
<dbReference type="InterPro" id="IPR035965">
    <property type="entry name" value="PAS-like_dom_sf"/>
</dbReference>
<feature type="domain" description="EAL" evidence="8">
    <location>
        <begin position="754"/>
        <end position="1006"/>
    </location>
</feature>
<accession>A0ABU1ZVL7</accession>
<dbReference type="CDD" id="cd01948">
    <property type="entry name" value="EAL"/>
    <property type="match status" value="1"/>
</dbReference>
<evidence type="ECO:0000259" key="8">
    <source>
        <dbReference type="PROSITE" id="PS50883"/>
    </source>
</evidence>
<dbReference type="SMART" id="SM00052">
    <property type="entry name" value="EAL"/>
    <property type="match status" value="1"/>
</dbReference>
<dbReference type="PROSITE" id="PS50112">
    <property type="entry name" value="PAS"/>
    <property type="match status" value="1"/>
</dbReference>
<dbReference type="Pfam" id="PF00563">
    <property type="entry name" value="EAL"/>
    <property type="match status" value="1"/>
</dbReference>
<dbReference type="InterPro" id="IPR000160">
    <property type="entry name" value="GGDEF_dom"/>
</dbReference>
<feature type="domain" description="GGDEF" evidence="9">
    <location>
        <begin position="611"/>
        <end position="744"/>
    </location>
</feature>
<dbReference type="PANTHER" id="PTHR44757:SF2">
    <property type="entry name" value="BIOFILM ARCHITECTURE MAINTENANCE PROTEIN MBAA"/>
    <property type="match status" value="1"/>
</dbReference>
<feature type="transmembrane region" description="Helical" evidence="6">
    <location>
        <begin position="304"/>
        <end position="320"/>
    </location>
</feature>
<dbReference type="SMART" id="SM00267">
    <property type="entry name" value="GGDEF"/>
    <property type="match status" value="1"/>
</dbReference>
<protein>
    <submittedName>
        <fullName evidence="10">Diguanylate cyclase (GGDEF)-like protein/PAS domain S-box-containing protein</fullName>
    </submittedName>
</protein>
<feature type="transmembrane region" description="Helical" evidence="6">
    <location>
        <begin position="99"/>
        <end position="122"/>
    </location>
</feature>
<dbReference type="SMART" id="SM00091">
    <property type="entry name" value="PAS"/>
    <property type="match status" value="2"/>
</dbReference>
<dbReference type="NCBIfam" id="TIGR00254">
    <property type="entry name" value="GGDEF"/>
    <property type="match status" value="1"/>
</dbReference>
<feature type="transmembrane region" description="Helical" evidence="6">
    <location>
        <begin position="74"/>
        <end position="93"/>
    </location>
</feature>
<feature type="transmembrane region" description="Helical" evidence="6">
    <location>
        <begin position="193"/>
        <end position="211"/>
    </location>
</feature>
<sequence length="1017" mass="109160">MVTSSPLVAALSPSGVADPPPGRAWTRHVLFALVYLGAVLASKYFRYADTEIAIAWPSVGVAAWWAINCRSRRGLALVAAVVFVVQVVGLGVVEGRPLLSAVLGGAANILAGPAVAPAIILLDRLLPVRTSENGGIRQLDGQVRVTRPRDVYLLLLASLMMVSLSKLLILVAIDHAGHAVSVTLYTGLVLRDLAGIILVAGIGLALCELANHWFTRRDVLESLAVVASTAVLLAFIFGPGENLPIVYVALLPLYWSATRLPVPLATLHAVFTSLLATALAYWVGPGPFGFTADTTIEQASAAQLFILICLLLSLIVSTTVQQGELFVSELQTVTSTIPDALLVVDKAGKATPVNARARDVVGAHGDETFMVRPLRMVDGPPLTWDTRPAGRALRGEEIRKMLVEFEEGARSGADRRIYSVSASPLFLPYHAEPELALLVYDDSTEAYLSMQRLERAHDEARLLFEHAPQGIATLDASGAILEANEALAELIGVPVDQMAGQRLDDFSVDGNLCQEIVSAMEEPGVSVQADRCLRSPSGEEKSVVMSFRSMAEDMNLATRVLVNVVDVTLRQELQELVLHMADHDDLTGVKNRRRLEHDLAVILSDAAPGTGHGALLMIDLDNFKRVNDVLGHHVGDEILVEVAEVLEESVAGAGSVARLGGDEFVVVLPDASRADAVDFSSQIVAAVNRRFENRPAVVCDVTASAGVVTFDEAEQRGVDPLILADQRLYEAKRKGRNRSVGGQSGDDPHQLVETPLHREQIERILASSALSLELQPILEVASGRVVLAEGLVRVAPAERVIPTGEFVRAVEYAGLGSRLDSWVMKEGIGLLPGLQRHRPEFRLTLNISAQSMGSGEVAGAIIGALTDHQVPPGSLVIELTESSPVTDFPAARAFQRRLRDHGVLWAIDDFGAGNDPYRTLRQLDFDLVKIDGQFVQGALSDDLDRGIVSTITQLAHSQGMETVAEFVSDERILQQVKQLGITYAQGYHIGASLPPPEFAAVHLADVVPSAVYVGGES</sequence>
<dbReference type="SUPFAM" id="SSF55785">
    <property type="entry name" value="PYP-like sensor domain (PAS domain)"/>
    <property type="match status" value="1"/>
</dbReference>
<gene>
    <name evidence="10" type="ORF">J2S39_000626</name>
</gene>